<feature type="region of interest" description="Disordered" evidence="2">
    <location>
        <begin position="1"/>
        <end position="43"/>
    </location>
</feature>
<evidence type="ECO:0000313" key="4">
    <source>
        <dbReference type="Proteomes" id="UP000051952"/>
    </source>
</evidence>
<keyword evidence="1" id="KW-0175">Coiled coil</keyword>
<keyword evidence="4" id="KW-1185">Reference proteome</keyword>
<evidence type="ECO:0000313" key="3">
    <source>
        <dbReference type="EMBL" id="CUF61369.1"/>
    </source>
</evidence>
<accession>A0A0S4ISE0</accession>
<reference evidence="4" key="1">
    <citation type="submission" date="2015-09" db="EMBL/GenBank/DDBJ databases">
        <authorList>
            <consortium name="Pathogen Informatics"/>
        </authorList>
    </citation>
    <scope>NUCLEOTIDE SEQUENCE [LARGE SCALE GENOMIC DNA]</scope>
    <source>
        <strain evidence="4">Lake Konstanz</strain>
    </source>
</reference>
<gene>
    <name evidence="3" type="ORF">BSAL_64080</name>
</gene>
<evidence type="ECO:0000256" key="1">
    <source>
        <dbReference type="SAM" id="Coils"/>
    </source>
</evidence>
<dbReference type="EMBL" id="CYKH01000368">
    <property type="protein sequence ID" value="CUF61369.1"/>
    <property type="molecule type" value="Genomic_DNA"/>
</dbReference>
<feature type="coiled-coil region" evidence="1">
    <location>
        <begin position="147"/>
        <end position="184"/>
    </location>
</feature>
<dbReference type="Proteomes" id="UP000051952">
    <property type="component" value="Unassembled WGS sequence"/>
</dbReference>
<protein>
    <submittedName>
        <fullName evidence="3">Uncharacterized protein</fullName>
    </submittedName>
</protein>
<dbReference type="AlphaFoldDB" id="A0A0S4ISE0"/>
<sequence length="196" mass="21070">MDSAHLALVRNASSATRSTPSKKESSAVTTSPKPLDQPVKVADEPPVIQLAQAPHPVPPPPIPAAVDASPTMEVLMADINRCLHGIDVTSNLIGTKFTGLMSSSQEYLESVAVATGDHCDLMLQATNFLDFQSETVCRSGMTMLSKMKDLHRDMAKAKELLADIQQANAAMVHIEEVLVDLEKERGIVVPPVVAHR</sequence>
<evidence type="ECO:0000256" key="2">
    <source>
        <dbReference type="SAM" id="MobiDB-lite"/>
    </source>
</evidence>
<name>A0A0S4ISE0_BODSA</name>
<organism evidence="3 4">
    <name type="scientific">Bodo saltans</name>
    <name type="common">Flagellated protozoan</name>
    <dbReference type="NCBI Taxonomy" id="75058"/>
    <lineage>
        <taxon>Eukaryota</taxon>
        <taxon>Discoba</taxon>
        <taxon>Euglenozoa</taxon>
        <taxon>Kinetoplastea</taxon>
        <taxon>Metakinetoplastina</taxon>
        <taxon>Eubodonida</taxon>
        <taxon>Bodonidae</taxon>
        <taxon>Bodo</taxon>
    </lineage>
</organism>
<dbReference type="VEuPathDB" id="TriTrypDB:BSAL_64080"/>
<proteinExistence type="predicted"/>